<dbReference type="AlphaFoldDB" id="A0A1Y5RFV7"/>
<gene>
    <name evidence="6" type="ORF">PAM7066_00370</name>
</gene>
<evidence type="ECO:0008006" key="8">
    <source>
        <dbReference type="Google" id="ProtNLM"/>
    </source>
</evidence>
<dbReference type="OrthoDB" id="9811969at2"/>
<evidence type="ECO:0000313" key="6">
    <source>
        <dbReference type="EMBL" id="SLN16343.1"/>
    </source>
</evidence>
<evidence type="ECO:0000256" key="2">
    <source>
        <dbReference type="ARBA" id="ARBA00022692"/>
    </source>
</evidence>
<feature type="transmembrane region" description="Helical" evidence="5">
    <location>
        <begin position="86"/>
        <end position="117"/>
    </location>
</feature>
<keyword evidence="2 5" id="KW-0812">Transmembrane</keyword>
<keyword evidence="3 5" id="KW-1133">Transmembrane helix</keyword>
<sequence length="143" mass="15848">MRWLDLPPIWTAGHLLVLWVLPGGAGGRMWNVLGIALISVGVVLMVWAVTAMLARRTPVMPGQAPEALVSSGPFVLSRNPIYLGDVLVLAGAALWMGPLWGIVLVIPLMAVLTIRFIRPEEARLRERFGGEYDAWAQRTRRWI</sequence>
<evidence type="ECO:0000256" key="5">
    <source>
        <dbReference type="SAM" id="Phobius"/>
    </source>
</evidence>
<dbReference type="GO" id="GO:0012505">
    <property type="term" value="C:endomembrane system"/>
    <property type="evidence" value="ECO:0007669"/>
    <property type="project" value="UniProtKB-SubCell"/>
</dbReference>
<organism evidence="6 7">
    <name type="scientific">Palleronia marisminoris</name>
    <dbReference type="NCBI Taxonomy" id="315423"/>
    <lineage>
        <taxon>Bacteria</taxon>
        <taxon>Pseudomonadati</taxon>
        <taxon>Pseudomonadota</taxon>
        <taxon>Alphaproteobacteria</taxon>
        <taxon>Rhodobacterales</taxon>
        <taxon>Roseobacteraceae</taxon>
        <taxon>Palleronia</taxon>
    </lineage>
</organism>
<feature type="transmembrane region" description="Helical" evidence="5">
    <location>
        <begin position="6"/>
        <end position="25"/>
    </location>
</feature>
<dbReference type="Gene3D" id="1.20.120.1630">
    <property type="match status" value="1"/>
</dbReference>
<evidence type="ECO:0000256" key="3">
    <source>
        <dbReference type="ARBA" id="ARBA00022989"/>
    </source>
</evidence>
<evidence type="ECO:0000256" key="1">
    <source>
        <dbReference type="ARBA" id="ARBA00004127"/>
    </source>
</evidence>
<proteinExistence type="predicted"/>
<reference evidence="6 7" key="1">
    <citation type="submission" date="2017-03" db="EMBL/GenBank/DDBJ databases">
        <authorList>
            <person name="Afonso C.L."/>
            <person name="Miller P.J."/>
            <person name="Scott M.A."/>
            <person name="Spackman E."/>
            <person name="Goraichik I."/>
            <person name="Dimitrov K.M."/>
            <person name="Suarez D.L."/>
            <person name="Swayne D.E."/>
        </authorList>
    </citation>
    <scope>NUCLEOTIDE SEQUENCE [LARGE SCALE GENOMIC DNA]</scope>
    <source>
        <strain evidence="6 7">CECT 7066</strain>
    </source>
</reference>
<comment type="subcellular location">
    <subcellularLocation>
        <location evidence="1">Endomembrane system</location>
        <topology evidence="1">Multi-pass membrane protein</topology>
    </subcellularLocation>
</comment>
<dbReference type="Proteomes" id="UP000193870">
    <property type="component" value="Unassembled WGS sequence"/>
</dbReference>
<name>A0A1Y5RFV7_9RHOB</name>
<dbReference type="STRING" id="315423.SAMN04488020_101370"/>
<dbReference type="Pfam" id="PF04191">
    <property type="entry name" value="PEMT"/>
    <property type="match status" value="1"/>
</dbReference>
<dbReference type="RefSeq" id="WP_085852400.1">
    <property type="nucleotide sequence ID" value="NZ_FOPF01000001.1"/>
</dbReference>
<keyword evidence="7" id="KW-1185">Reference proteome</keyword>
<accession>A0A1Y5RFV7</accession>
<evidence type="ECO:0000313" key="7">
    <source>
        <dbReference type="Proteomes" id="UP000193870"/>
    </source>
</evidence>
<keyword evidence="4 5" id="KW-0472">Membrane</keyword>
<protein>
    <recommendedName>
        <fullName evidence="8">Isoprenylcysteine carboxyl methyltransferase (ICMT) family protein</fullName>
    </recommendedName>
</protein>
<dbReference type="InterPro" id="IPR007318">
    <property type="entry name" value="Phopholipid_MeTrfase"/>
</dbReference>
<dbReference type="PANTHER" id="PTHR43847">
    <property type="entry name" value="BLL3993 PROTEIN"/>
    <property type="match status" value="1"/>
</dbReference>
<dbReference type="PANTHER" id="PTHR43847:SF1">
    <property type="entry name" value="BLL3993 PROTEIN"/>
    <property type="match status" value="1"/>
</dbReference>
<dbReference type="EMBL" id="FWFV01000001">
    <property type="protein sequence ID" value="SLN16343.1"/>
    <property type="molecule type" value="Genomic_DNA"/>
</dbReference>
<evidence type="ECO:0000256" key="4">
    <source>
        <dbReference type="ARBA" id="ARBA00023136"/>
    </source>
</evidence>
<feature type="transmembrane region" description="Helical" evidence="5">
    <location>
        <begin position="32"/>
        <end position="54"/>
    </location>
</feature>
<dbReference type="InterPro" id="IPR052527">
    <property type="entry name" value="Metal_cation-efflux_comp"/>
</dbReference>